<feature type="compositionally biased region" description="Polar residues" evidence="1">
    <location>
        <begin position="12"/>
        <end position="26"/>
    </location>
</feature>
<dbReference type="InterPro" id="IPR055100">
    <property type="entry name" value="GNAT_LYC1-like"/>
</dbReference>
<dbReference type="PANTHER" id="PTHR34815">
    <property type="entry name" value="LYSINE ACETYLTRANSFERASE"/>
    <property type="match status" value="1"/>
</dbReference>
<feature type="region of interest" description="Disordered" evidence="1">
    <location>
        <begin position="1"/>
        <end position="26"/>
    </location>
</feature>
<dbReference type="EMBL" id="JAHMHQ010000012">
    <property type="protein sequence ID" value="KAK1635772.1"/>
    <property type="molecule type" value="Genomic_DNA"/>
</dbReference>
<dbReference type="Gene3D" id="3.40.630.30">
    <property type="match status" value="1"/>
</dbReference>
<evidence type="ECO:0000259" key="2">
    <source>
        <dbReference type="Pfam" id="PF22998"/>
    </source>
</evidence>
<dbReference type="RefSeq" id="XP_060444379.1">
    <property type="nucleotide sequence ID" value="XM_060590592.1"/>
</dbReference>
<feature type="domain" description="LYC1 C-terminal" evidence="2">
    <location>
        <begin position="178"/>
        <end position="406"/>
    </location>
</feature>
<reference evidence="3" key="1">
    <citation type="submission" date="2021-06" db="EMBL/GenBank/DDBJ databases">
        <title>Comparative genomics, transcriptomics and evolutionary studies reveal genomic signatures of adaptation to plant cell wall in hemibiotrophic fungi.</title>
        <authorList>
            <consortium name="DOE Joint Genome Institute"/>
            <person name="Baroncelli R."/>
            <person name="Diaz J.F."/>
            <person name="Benocci T."/>
            <person name="Peng M."/>
            <person name="Battaglia E."/>
            <person name="Haridas S."/>
            <person name="Andreopoulos W."/>
            <person name="Labutti K."/>
            <person name="Pangilinan J."/>
            <person name="Floch G.L."/>
            <person name="Makela M.R."/>
            <person name="Henrissat B."/>
            <person name="Grigoriev I.V."/>
            <person name="Crouch J.A."/>
            <person name="De Vries R.P."/>
            <person name="Sukno S.A."/>
            <person name="Thon M.R."/>
        </authorList>
    </citation>
    <scope>NUCLEOTIDE SEQUENCE</scope>
    <source>
        <strain evidence="3">CBS 102054</strain>
    </source>
</reference>
<evidence type="ECO:0000256" key="1">
    <source>
        <dbReference type="SAM" id="MobiDB-lite"/>
    </source>
</evidence>
<evidence type="ECO:0000313" key="4">
    <source>
        <dbReference type="Proteomes" id="UP001243989"/>
    </source>
</evidence>
<dbReference type="PANTHER" id="PTHR34815:SF2">
    <property type="entry name" value="N-ACETYLTRANSFERASE DOMAIN-CONTAINING PROTEIN"/>
    <property type="match status" value="1"/>
</dbReference>
<gene>
    <name evidence="3" type="ORF">BDP81DRAFT_430271</name>
</gene>
<organism evidence="3 4">
    <name type="scientific">Colletotrichum phormii</name>
    <dbReference type="NCBI Taxonomy" id="359342"/>
    <lineage>
        <taxon>Eukaryota</taxon>
        <taxon>Fungi</taxon>
        <taxon>Dikarya</taxon>
        <taxon>Ascomycota</taxon>
        <taxon>Pezizomycotina</taxon>
        <taxon>Sordariomycetes</taxon>
        <taxon>Hypocreomycetidae</taxon>
        <taxon>Glomerellales</taxon>
        <taxon>Glomerellaceae</taxon>
        <taxon>Colletotrichum</taxon>
        <taxon>Colletotrichum acutatum species complex</taxon>
    </lineage>
</organism>
<dbReference type="InterPro" id="IPR053013">
    <property type="entry name" value="LAT"/>
</dbReference>
<dbReference type="AlphaFoldDB" id="A0AAI9ZPG4"/>
<accession>A0AAI9ZPG4</accession>
<protein>
    <recommendedName>
        <fullName evidence="2">LYC1 C-terminal domain-containing protein</fullName>
    </recommendedName>
</protein>
<dbReference type="Proteomes" id="UP001243989">
    <property type="component" value="Unassembled WGS sequence"/>
</dbReference>
<sequence length="437" mass="48581">MSFSRGACTDSKVATSSSSCGSQLDHSTPEECLQIWVNTADSWKDSLTTPLYILESAYLMTVPLARDGGMTAWVLVEKSRLPNERDVLCSCETSRKRSLLSDNMGNVTEGIVHGIASIFCPGNIRGRGYAARHMKEIAKVLRGQSENGQIFESVLYSDIGKEYYYTRLGWTPNSVNEHLVLPPAKMENPATSQPVFESNLEGLCSRDEVMIRGDMATPSVSRKRVIILPDLDHMLWHIRKEDFATKHIFGNEAAAKGAIAGVPGKQVWAIWVRRYYGHPDHHSGEDADDPNVLYILRLVVEGDETANNTREGNFTAPMEDYADQAVALKAVMQAAQAEAADWRLDQVQLWDPSPMARCLLGQSDLNAVVVERQTHSITSVLWFEDGEGLGLEKAPVLTNNEHYAWCKKSSEIHSSTTQSSSSNSDRVKTLFLTKRLR</sequence>
<name>A0AAI9ZPG4_9PEZI</name>
<evidence type="ECO:0000313" key="3">
    <source>
        <dbReference type="EMBL" id="KAK1635772.1"/>
    </source>
</evidence>
<proteinExistence type="predicted"/>
<dbReference type="Pfam" id="PF22998">
    <property type="entry name" value="GNAT_LYC1-like"/>
    <property type="match status" value="1"/>
</dbReference>
<keyword evidence="4" id="KW-1185">Reference proteome</keyword>
<comment type="caution">
    <text evidence="3">The sequence shown here is derived from an EMBL/GenBank/DDBJ whole genome shotgun (WGS) entry which is preliminary data.</text>
</comment>
<dbReference type="GeneID" id="85475454"/>